<comment type="caution">
    <text evidence="1">The sequence shown here is derived from an EMBL/GenBank/DDBJ whole genome shotgun (WGS) entry which is preliminary data.</text>
</comment>
<dbReference type="AlphaFoldDB" id="A0A941DQ16"/>
<organism evidence="1 2">
    <name type="scientific">Undibacterium luofuense</name>
    <dbReference type="NCBI Taxonomy" id="2828733"/>
    <lineage>
        <taxon>Bacteria</taxon>
        <taxon>Pseudomonadati</taxon>
        <taxon>Pseudomonadota</taxon>
        <taxon>Betaproteobacteria</taxon>
        <taxon>Burkholderiales</taxon>
        <taxon>Oxalobacteraceae</taxon>
        <taxon>Undibacterium</taxon>
    </lineage>
</organism>
<gene>
    <name evidence="1" type="ORF">KDM89_16990</name>
</gene>
<evidence type="ECO:0000313" key="2">
    <source>
        <dbReference type="Proteomes" id="UP000680067"/>
    </source>
</evidence>
<sequence length="93" mass="10106">MSGKFSSAVALNCAEISISNFLSPGLSADDRQIIVLNTAFDRNSGKKHICQSKSGILPALALMKIRWQGKICADNEASRYIDDMLVSVCRSLN</sequence>
<dbReference type="Proteomes" id="UP000680067">
    <property type="component" value="Unassembled WGS sequence"/>
</dbReference>
<dbReference type="EMBL" id="JAGSPN010000015">
    <property type="protein sequence ID" value="MBR7783845.1"/>
    <property type="molecule type" value="Genomic_DNA"/>
</dbReference>
<proteinExistence type="predicted"/>
<name>A0A941DQ16_9BURK</name>
<protein>
    <submittedName>
        <fullName evidence="1">Uncharacterized protein</fullName>
    </submittedName>
</protein>
<keyword evidence="2" id="KW-1185">Reference proteome</keyword>
<evidence type="ECO:0000313" key="1">
    <source>
        <dbReference type="EMBL" id="MBR7783845.1"/>
    </source>
</evidence>
<accession>A0A941DQ16</accession>
<dbReference type="RefSeq" id="WP_212689118.1">
    <property type="nucleotide sequence ID" value="NZ_JAGSPN010000015.1"/>
</dbReference>
<reference evidence="1" key="1">
    <citation type="submission" date="2021-04" db="EMBL/GenBank/DDBJ databases">
        <title>novel species isolated from subtropical streams in China.</title>
        <authorList>
            <person name="Lu H."/>
        </authorList>
    </citation>
    <scope>NUCLEOTIDE SEQUENCE</scope>
    <source>
        <strain evidence="1">LFS511W</strain>
    </source>
</reference>